<dbReference type="PROSITE" id="PS51311">
    <property type="entry name" value="SCGB"/>
    <property type="match status" value="1"/>
</dbReference>
<dbReference type="GO" id="GO:0007165">
    <property type="term" value="P:signal transduction"/>
    <property type="evidence" value="ECO:0007669"/>
    <property type="project" value="InterPro"/>
</dbReference>
<feature type="chain" id="PRO_5007586478" description="Uteroglobin" evidence="9">
    <location>
        <begin position="24"/>
        <end position="88"/>
    </location>
</feature>
<dbReference type="PANTHER" id="PTHR11332">
    <property type="entry name" value="SECRETOGLOBIN FAMILY 1D"/>
    <property type="match status" value="1"/>
</dbReference>
<protein>
    <recommendedName>
        <fullName evidence="2">Uteroglobin</fullName>
    </recommendedName>
    <alternativeName>
        <fullName evidence="7">Secretoglobin family 1A member 1</fullName>
    </alternativeName>
</protein>
<keyword evidence="11" id="KW-1185">Reference proteome</keyword>
<organism evidence="10 11">
    <name type="scientific">Alligator mississippiensis</name>
    <name type="common">American alligator</name>
    <dbReference type="NCBI Taxonomy" id="8496"/>
    <lineage>
        <taxon>Eukaryota</taxon>
        <taxon>Metazoa</taxon>
        <taxon>Chordata</taxon>
        <taxon>Craniata</taxon>
        <taxon>Vertebrata</taxon>
        <taxon>Euteleostomi</taxon>
        <taxon>Archelosauria</taxon>
        <taxon>Archosauria</taxon>
        <taxon>Crocodylia</taxon>
        <taxon>Alligatoridae</taxon>
        <taxon>Alligatorinae</taxon>
        <taxon>Alligator</taxon>
    </lineage>
</organism>
<evidence type="ECO:0000256" key="3">
    <source>
        <dbReference type="ARBA" id="ARBA00022525"/>
    </source>
</evidence>
<dbReference type="InterPro" id="IPR000329">
    <property type="entry name" value="Uteroglobin"/>
</dbReference>
<keyword evidence="4 9" id="KW-0732">Signal</keyword>
<dbReference type="Pfam" id="PF01099">
    <property type="entry name" value="Uteroglobin"/>
    <property type="match status" value="1"/>
</dbReference>
<dbReference type="SMART" id="SM00096">
    <property type="entry name" value="UTG"/>
    <property type="match status" value="1"/>
</dbReference>
<dbReference type="PhylomeDB" id="A0A151NXV1"/>
<keyword evidence="6" id="KW-1015">Disulfide bond</keyword>
<name>A0A151NXV1_ALLMI</name>
<evidence type="ECO:0000256" key="1">
    <source>
        <dbReference type="ARBA" id="ARBA00004613"/>
    </source>
</evidence>
<evidence type="ECO:0000256" key="7">
    <source>
        <dbReference type="ARBA" id="ARBA00031712"/>
    </source>
</evidence>
<dbReference type="GeneID" id="109282622"/>
<comment type="caution">
    <text evidence="10">The sequence shown here is derived from an EMBL/GenBank/DDBJ whole genome shotgun (WGS) entry which is preliminary data.</text>
</comment>
<dbReference type="PRINTS" id="PR00486">
    <property type="entry name" value="UTEROGLOBIN"/>
</dbReference>
<dbReference type="GO" id="GO:0019834">
    <property type="term" value="F:phospholipase A2 inhibitor activity"/>
    <property type="evidence" value="ECO:0007669"/>
    <property type="project" value="UniProtKB-KW"/>
</dbReference>
<dbReference type="InterPro" id="IPR035960">
    <property type="entry name" value="Secretoglobin_sf"/>
</dbReference>
<dbReference type="SUPFAM" id="SSF48201">
    <property type="entry name" value="Uteroglobin-like"/>
    <property type="match status" value="1"/>
</dbReference>
<evidence type="ECO:0000256" key="4">
    <source>
        <dbReference type="ARBA" id="ARBA00022729"/>
    </source>
</evidence>
<dbReference type="PANTHER" id="PTHR11332:SF6">
    <property type="entry name" value="SECRETOGLOBIN FAMILY 1D MEMBER 4"/>
    <property type="match status" value="1"/>
</dbReference>
<evidence type="ECO:0000256" key="8">
    <source>
        <dbReference type="ARBA" id="ARBA00038364"/>
    </source>
</evidence>
<dbReference type="OrthoDB" id="9069344at2759"/>
<dbReference type="Proteomes" id="UP000050525">
    <property type="component" value="Unassembled WGS sequence"/>
</dbReference>
<dbReference type="GO" id="GO:0005615">
    <property type="term" value="C:extracellular space"/>
    <property type="evidence" value="ECO:0007669"/>
    <property type="project" value="TreeGrafter"/>
</dbReference>
<proteinExistence type="inferred from homology"/>
<comment type="subcellular location">
    <subcellularLocation>
        <location evidence="1">Secreted</location>
    </subcellularLocation>
</comment>
<dbReference type="AlphaFoldDB" id="A0A151NXV1"/>
<evidence type="ECO:0000313" key="10">
    <source>
        <dbReference type="EMBL" id="KYO41628.1"/>
    </source>
</evidence>
<evidence type="ECO:0000256" key="6">
    <source>
        <dbReference type="ARBA" id="ARBA00023157"/>
    </source>
</evidence>
<keyword evidence="5" id="KW-0593">Phospholipase A2 inhibitor</keyword>
<evidence type="ECO:0000256" key="5">
    <source>
        <dbReference type="ARBA" id="ARBA00023005"/>
    </source>
</evidence>
<evidence type="ECO:0000313" key="11">
    <source>
        <dbReference type="Proteomes" id="UP000050525"/>
    </source>
</evidence>
<evidence type="ECO:0000256" key="9">
    <source>
        <dbReference type="SAM" id="SignalP"/>
    </source>
</evidence>
<dbReference type="eggNOG" id="ENOG502SDMQ">
    <property type="taxonomic scope" value="Eukaryota"/>
</dbReference>
<reference evidence="10 11" key="1">
    <citation type="journal article" date="2012" name="Genome Biol.">
        <title>Sequencing three crocodilian genomes to illuminate the evolution of archosaurs and amniotes.</title>
        <authorList>
            <person name="St John J.A."/>
            <person name="Braun E.L."/>
            <person name="Isberg S.R."/>
            <person name="Miles L.G."/>
            <person name="Chong A.Y."/>
            <person name="Gongora J."/>
            <person name="Dalzell P."/>
            <person name="Moran C."/>
            <person name="Bed'hom B."/>
            <person name="Abzhanov A."/>
            <person name="Burgess S.C."/>
            <person name="Cooksey A.M."/>
            <person name="Castoe T.A."/>
            <person name="Crawford N.G."/>
            <person name="Densmore L.D."/>
            <person name="Drew J.C."/>
            <person name="Edwards S.V."/>
            <person name="Faircloth B.C."/>
            <person name="Fujita M.K."/>
            <person name="Greenwold M.J."/>
            <person name="Hoffmann F.G."/>
            <person name="Howard J.M."/>
            <person name="Iguchi T."/>
            <person name="Janes D.E."/>
            <person name="Khan S.Y."/>
            <person name="Kohno S."/>
            <person name="de Koning A.J."/>
            <person name="Lance S.L."/>
            <person name="McCarthy F.M."/>
            <person name="McCormack J.E."/>
            <person name="Merchant M.E."/>
            <person name="Peterson D.G."/>
            <person name="Pollock D.D."/>
            <person name="Pourmand N."/>
            <person name="Raney B.J."/>
            <person name="Roessler K.A."/>
            <person name="Sanford J.R."/>
            <person name="Sawyer R.H."/>
            <person name="Schmidt C.J."/>
            <person name="Triplett E.W."/>
            <person name="Tuberville T.D."/>
            <person name="Venegas-Anaya M."/>
            <person name="Howard J.T."/>
            <person name="Jarvis E.D."/>
            <person name="Guillette L.J.Jr."/>
            <person name="Glenn T.C."/>
            <person name="Green R.E."/>
            <person name="Ray D.A."/>
        </authorList>
    </citation>
    <scope>NUCLEOTIDE SEQUENCE [LARGE SCALE GENOMIC DNA]</scope>
    <source>
        <strain evidence="10">KSC_2009_1</strain>
    </source>
</reference>
<feature type="signal peptide" evidence="9">
    <location>
        <begin position="1"/>
        <end position="23"/>
    </location>
</feature>
<sequence>MKLTLVLLLVTLAFCCYSATAEACPVLRDVISKFLFASRDQYMEAIAPFVSSPTMENAGLELKGCALGISKDHSEALKELMRNILKEC</sequence>
<dbReference type="InterPro" id="IPR016126">
    <property type="entry name" value="Secretoglobin"/>
</dbReference>
<accession>A0A151NXV1</accession>
<dbReference type="Gene3D" id="1.10.210.10">
    <property type="entry name" value="Secretoglobin"/>
    <property type="match status" value="1"/>
</dbReference>
<dbReference type="EMBL" id="AKHW03001628">
    <property type="protein sequence ID" value="KYO41628.1"/>
    <property type="molecule type" value="Genomic_DNA"/>
</dbReference>
<comment type="similarity">
    <text evidence="8">Belongs to the secretoglobin family. Lipophilin subfamily.</text>
</comment>
<gene>
    <name evidence="10" type="primary">SCGB1D2</name>
    <name evidence="10" type="ORF">Y1Q_0006380</name>
</gene>
<evidence type="ECO:0000256" key="2">
    <source>
        <dbReference type="ARBA" id="ARBA00020696"/>
    </source>
</evidence>
<keyword evidence="3" id="KW-0964">Secreted</keyword>